<feature type="chain" id="PRO_5046885394" description="Knottins-like domain-containing protein" evidence="1">
    <location>
        <begin position="24"/>
        <end position="84"/>
    </location>
</feature>
<dbReference type="SUPFAM" id="SSF57095">
    <property type="entry name" value="Scorpion toxin-like"/>
    <property type="match status" value="1"/>
</dbReference>
<dbReference type="PROSITE" id="PS00940">
    <property type="entry name" value="GAMMA_THIONIN"/>
    <property type="match status" value="1"/>
</dbReference>
<feature type="domain" description="Knottins-like" evidence="2">
    <location>
        <begin position="37"/>
        <end position="83"/>
    </location>
</feature>
<dbReference type="InterPro" id="IPR036574">
    <property type="entry name" value="Scorpion_toxin-like_sf"/>
</dbReference>
<sequence length="84" mass="9050">MGSIRLLPAVLLVMLCALNTTDAVREVAPAVNASLRPCDSESIRFDGVCRNDKNCNTICRCEGFTSGECRGIFRPGCHCTKPCA</sequence>
<name>A0ABN7EA22_SPIIN</name>
<dbReference type="Proteomes" id="UP001189122">
    <property type="component" value="Unassembled WGS sequence"/>
</dbReference>
<feature type="signal peptide" evidence="1">
    <location>
        <begin position="1"/>
        <end position="23"/>
    </location>
</feature>
<keyword evidence="1" id="KW-0732">Signal</keyword>
<proteinExistence type="predicted"/>
<dbReference type="Pfam" id="PF00304">
    <property type="entry name" value="Gamma-thionin"/>
    <property type="match status" value="1"/>
</dbReference>
<dbReference type="Gene3D" id="3.30.30.10">
    <property type="entry name" value="Knottin, scorpion toxin-like"/>
    <property type="match status" value="1"/>
</dbReference>
<keyword evidence="4" id="KW-1185">Reference proteome</keyword>
<comment type="caution">
    <text evidence="3">The sequence shown here is derived from an EMBL/GenBank/DDBJ whole genome shotgun (WGS) entry which is preliminary data.</text>
</comment>
<evidence type="ECO:0000256" key="1">
    <source>
        <dbReference type="SAM" id="SignalP"/>
    </source>
</evidence>
<reference evidence="4" key="1">
    <citation type="journal article" date="2020" name="Sci. Rep.">
        <title>Chromosome-scale genome assembly for the duckweed Spirodela intermedia, integrating cytogenetic maps, PacBio and Oxford Nanopore libraries.</title>
        <authorList>
            <person name="Hoang P.T.N."/>
            <person name="Fiebig A."/>
            <person name="Novak P."/>
            <person name="Macas J."/>
            <person name="Cao H.X."/>
            <person name="Stepanenko A."/>
            <person name="Chen G."/>
            <person name="Borisjuk N."/>
            <person name="Scholz U."/>
            <person name="Schubert I."/>
        </authorList>
    </citation>
    <scope>NUCLEOTIDE SEQUENCE [LARGE SCALE GENOMIC DNA]</scope>
</reference>
<protein>
    <recommendedName>
        <fullName evidence="2">Knottins-like domain-containing protein</fullName>
    </recommendedName>
</protein>
<gene>
    <name evidence="3" type="ORF">SI7747_UN021087</name>
</gene>
<organism evidence="3 4">
    <name type="scientific">Spirodela intermedia</name>
    <name type="common">Intermediate duckweed</name>
    <dbReference type="NCBI Taxonomy" id="51605"/>
    <lineage>
        <taxon>Eukaryota</taxon>
        <taxon>Viridiplantae</taxon>
        <taxon>Streptophyta</taxon>
        <taxon>Embryophyta</taxon>
        <taxon>Tracheophyta</taxon>
        <taxon>Spermatophyta</taxon>
        <taxon>Magnoliopsida</taxon>
        <taxon>Liliopsida</taxon>
        <taxon>Araceae</taxon>
        <taxon>Lemnoideae</taxon>
        <taxon>Spirodela</taxon>
    </lineage>
</organism>
<evidence type="ECO:0000313" key="3">
    <source>
        <dbReference type="EMBL" id="CAA6674729.1"/>
    </source>
</evidence>
<evidence type="ECO:0000313" key="4">
    <source>
        <dbReference type="Proteomes" id="UP001189122"/>
    </source>
</evidence>
<dbReference type="EMBL" id="CACRZD030000140">
    <property type="protein sequence ID" value="CAA6674729.1"/>
    <property type="molecule type" value="Genomic_DNA"/>
</dbReference>
<evidence type="ECO:0000259" key="2">
    <source>
        <dbReference type="SMART" id="SM00505"/>
    </source>
</evidence>
<accession>A0ABN7EA22</accession>
<dbReference type="SMART" id="SM00505">
    <property type="entry name" value="Knot1"/>
    <property type="match status" value="1"/>
</dbReference>
<dbReference type="InterPro" id="IPR008176">
    <property type="entry name" value="Defensin_plant"/>
</dbReference>
<dbReference type="InterPro" id="IPR003614">
    <property type="entry name" value="Knottins"/>
</dbReference>